<dbReference type="InterPro" id="IPR036188">
    <property type="entry name" value="FAD/NAD-bd_sf"/>
</dbReference>
<dbReference type="InterPro" id="IPR000172">
    <property type="entry name" value="GMC_OxRdtase_N"/>
</dbReference>
<dbReference type="PIRSF" id="PIRSF000137">
    <property type="entry name" value="Alcohol_oxidase"/>
    <property type="match status" value="1"/>
</dbReference>
<dbReference type="Pfam" id="PF00732">
    <property type="entry name" value="GMC_oxred_N"/>
    <property type="match status" value="1"/>
</dbReference>
<proteinExistence type="inferred from homology"/>
<keyword evidence="7" id="KW-1185">Reference proteome</keyword>
<organism evidence="6 7">
    <name type="scientific">Marasmius tenuissimus</name>
    <dbReference type="NCBI Taxonomy" id="585030"/>
    <lineage>
        <taxon>Eukaryota</taxon>
        <taxon>Fungi</taxon>
        <taxon>Dikarya</taxon>
        <taxon>Basidiomycota</taxon>
        <taxon>Agaricomycotina</taxon>
        <taxon>Agaricomycetes</taxon>
        <taxon>Agaricomycetidae</taxon>
        <taxon>Agaricales</taxon>
        <taxon>Marasmiineae</taxon>
        <taxon>Marasmiaceae</taxon>
        <taxon>Marasmius</taxon>
    </lineage>
</organism>
<evidence type="ECO:0000313" key="6">
    <source>
        <dbReference type="EMBL" id="KAL0065041.1"/>
    </source>
</evidence>
<keyword evidence="3" id="KW-0285">Flavoprotein</keyword>
<dbReference type="SUPFAM" id="SSF51905">
    <property type="entry name" value="FAD/NAD(P)-binding domain"/>
    <property type="match status" value="1"/>
</dbReference>
<keyword evidence="4" id="KW-1133">Transmembrane helix</keyword>
<evidence type="ECO:0000256" key="2">
    <source>
        <dbReference type="ARBA" id="ARBA00010790"/>
    </source>
</evidence>
<comment type="cofactor">
    <cofactor evidence="1">
        <name>FAD</name>
        <dbReference type="ChEBI" id="CHEBI:57692"/>
    </cofactor>
</comment>
<keyword evidence="4" id="KW-0812">Transmembrane</keyword>
<name>A0ABR2ZVB6_9AGAR</name>
<keyword evidence="3" id="KW-0274">FAD</keyword>
<gene>
    <name evidence="6" type="ORF">AAF712_008036</name>
</gene>
<dbReference type="Proteomes" id="UP001437256">
    <property type="component" value="Unassembled WGS sequence"/>
</dbReference>
<evidence type="ECO:0000256" key="1">
    <source>
        <dbReference type="ARBA" id="ARBA00001974"/>
    </source>
</evidence>
<feature type="domain" description="Glucose-methanol-choline oxidoreductase N-terminal" evidence="5">
    <location>
        <begin position="92"/>
        <end position="115"/>
    </location>
</feature>
<evidence type="ECO:0000313" key="7">
    <source>
        <dbReference type="Proteomes" id="UP001437256"/>
    </source>
</evidence>
<dbReference type="PROSITE" id="PS00623">
    <property type="entry name" value="GMC_OXRED_1"/>
    <property type="match status" value="1"/>
</dbReference>
<protein>
    <recommendedName>
        <fullName evidence="5">Glucose-methanol-choline oxidoreductase N-terminal domain-containing protein</fullName>
    </recommendedName>
</protein>
<evidence type="ECO:0000256" key="4">
    <source>
        <dbReference type="SAM" id="Phobius"/>
    </source>
</evidence>
<reference evidence="6 7" key="1">
    <citation type="submission" date="2024-05" db="EMBL/GenBank/DDBJ databases">
        <title>A draft genome resource for the thread blight pathogen Marasmius tenuissimus strain MS-2.</title>
        <authorList>
            <person name="Yulfo-Soto G.E."/>
            <person name="Baruah I.K."/>
            <person name="Amoako-Attah I."/>
            <person name="Bukari Y."/>
            <person name="Meinhardt L.W."/>
            <person name="Bailey B.A."/>
            <person name="Cohen S.P."/>
        </authorList>
    </citation>
    <scope>NUCLEOTIDE SEQUENCE [LARGE SCALE GENOMIC DNA]</scope>
    <source>
        <strain evidence="6 7">MS-2</strain>
    </source>
</reference>
<dbReference type="EMBL" id="JBBXMP010000053">
    <property type="protein sequence ID" value="KAL0065041.1"/>
    <property type="molecule type" value="Genomic_DNA"/>
</dbReference>
<sequence length="580" mass="63764">MFLPTIALGDLRESYDYIIVGGGTAGCVLANRLSQDPNITVLLVERGGLGEGWQARIPLLSAHFASDKSRSRIWKTVPQSHLGGREVEIIGGNALGGTTRINGTIYTRGLPAEYNAWAQSSGMEDWKYEKMERYFLRSEKNLDQTSEGKHYHASTGEWPNRALPAVWGHTGHIIRATSALGLPYVEDISSPYQHAHGYGRLRLSVDSTGNRGAVSAAFLPKDLVKTRSDHLHISLHSTVHRLEIREGANMLSVEGVWIQKSDATGRTRLIKANREVILCGGAISSPHTLLLSGIGPEKHLKQHGIPVKKNMSGVGSNLQDHLSVPVQFGIPLRDSILSIQASIFTLIKELILYFLFGIGFFINASTMDGIIFLQSRLMDEDNRVSSYSKADMDAKLPKNLPDLEFLPISTADGAYVKPKTGGFTLYSVALRPYSSGMIRLASSDPFASVIIDPNYLSDERDRALFRKGIRFTYQLTAQMREQGYSIDDLHTPEGSSDTELDAFIKKECVSFYHYSSTCRMAPEEEGGVVDGRLRVYGVKGLRIADASIFPSCPSAHLAAVTVAVAEKCADMVLEDDKMGR</sequence>
<dbReference type="PANTHER" id="PTHR11552">
    <property type="entry name" value="GLUCOSE-METHANOL-CHOLINE GMC OXIDOREDUCTASE"/>
    <property type="match status" value="1"/>
</dbReference>
<evidence type="ECO:0000259" key="5">
    <source>
        <dbReference type="PROSITE" id="PS00623"/>
    </source>
</evidence>
<keyword evidence="4" id="KW-0472">Membrane</keyword>
<feature type="transmembrane region" description="Helical" evidence="4">
    <location>
        <begin position="350"/>
        <end position="373"/>
    </location>
</feature>
<dbReference type="Pfam" id="PF05199">
    <property type="entry name" value="GMC_oxred_C"/>
    <property type="match status" value="1"/>
</dbReference>
<dbReference type="InterPro" id="IPR007867">
    <property type="entry name" value="GMC_OxRtase_C"/>
</dbReference>
<dbReference type="SUPFAM" id="SSF54373">
    <property type="entry name" value="FAD-linked reductases, C-terminal domain"/>
    <property type="match status" value="1"/>
</dbReference>
<evidence type="ECO:0000256" key="3">
    <source>
        <dbReference type="RuleBase" id="RU003968"/>
    </source>
</evidence>
<accession>A0ABR2ZVB6</accession>
<comment type="caution">
    <text evidence="6">The sequence shown here is derived from an EMBL/GenBank/DDBJ whole genome shotgun (WGS) entry which is preliminary data.</text>
</comment>
<dbReference type="Gene3D" id="3.50.50.60">
    <property type="entry name" value="FAD/NAD(P)-binding domain"/>
    <property type="match status" value="1"/>
</dbReference>
<dbReference type="InterPro" id="IPR012132">
    <property type="entry name" value="GMC_OxRdtase"/>
</dbReference>
<dbReference type="Gene3D" id="3.30.560.10">
    <property type="entry name" value="Glucose Oxidase, domain 3"/>
    <property type="match status" value="1"/>
</dbReference>
<dbReference type="PANTHER" id="PTHR11552:SF219">
    <property type="entry name" value="GLUCOSE-METHANOL-CHOLINE OXIDOREDUCTASE N-TERMINAL DOMAIN-CONTAINING PROTEIN"/>
    <property type="match status" value="1"/>
</dbReference>
<comment type="similarity">
    <text evidence="2 3">Belongs to the GMC oxidoreductase family.</text>
</comment>